<evidence type="ECO:0000313" key="4">
    <source>
        <dbReference type="Proteomes" id="UP000199377"/>
    </source>
</evidence>
<feature type="region of interest" description="Disordered" evidence="1">
    <location>
        <begin position="159"/>
        <end position="195"/>
    </location>
</feature>
<keyword evidence="4" id="KW-1185">Reference proteome</keyword>
<dbReference type="Pfam" id="PF24703">
    <property type="entry name" value="DUF7666"/>
    <property type="match status" value="1"/>
</dbReference>
<sequence length="195" mass="19533">MAKKSKPAEAPETIECVKGFDADFRCRGFQYAVGETYRHEGRVEACASGFHACEHPLDVFNYYDPASSRFAVVDMGGETQRHRDDTKIASAEITIKAEIGLPEVIDRAIRYVFARATPENHEHATGVSGAASATGYSGAASATGVSGAASATGVSGAASATGGGGAASATGEGGAASATGSSGAASATGYRGAAS</sequence>
<feature type="domain" description="DUF7666" evidence="2">
    <location>
        <begin position="15"/>
        <end position="106"/>
    </location>
</feature>
<dbReference type="InterPro" id="IPR056083">
    <property type="entry name" value="DUF7666"/>
</dbReference>
<feature type="non-terminal residue" evidence="3">
    <location>
        <position position="195"/>
    </location>
</feature>
<dbReference type="RefSeq" id="WP_218161091.1">
    <property type="nucleotide sequence ID" value="NZ_FOQH01000010.1"/>
</dbReference>
<dbReference type="EMBL" id="FOQH01000010">
    <property type="protein sequence ID" value="SFI83532.1"/>
    <property type="molecule type" value="Genomic_DNA"/>
</dbReference>
<name>A0A1I3LFJ5_9RHOB</name>
<gene>
    <name evidence="3" type="ORF">SAMN05216258_1101</name>
</gene>
<dbReference type="Proteomes" id="UP000199377">
    <property type="component" value="Unassembled WGS sequence"/>
</dbReference>
<reference evidence="3 4" key="1">
    <citation type="submission" date="2016-10" db="EMBL/GenBank/DDBJ databases">
        <authorList>
            <person name="de Groot N.N."/>
        </authorList>
    </citation>
    <scope>NUCLEOTIDE SEQUENCE [LARGE SCALE GENOMIC DNA]</scope>
    <source>
        <strain evidence="3 4">CGMCC 1.11030</strain>
    </source>
</reference>
<organism evidence="3 4">
    <name type="scientific">Albimonas pacifica</name>
    <dbReference type="NCBI Taxonomy" id="1114924"/>
    <lineage>
        <taxon>Bacteria</taxon>
        <taxon>Pseudomonadati</taxon>
        <taxon>Pseudomonadota</taxon>
        <taxon>Alphaproteobacteria</taxon>
        <taxon>Rhodobacterales</taxon>
        <taxon>Paracoccaceae</taxon>
        <taxon>Albimonas</taxon>
    </lineage>
</organism>
<feature type="compositionally biased region" description="Gly residues" evidence="1">
    <location>
        <begin position="161"/>
        <end position="174"/>
    </location>
</feature>
<accession>A0A1I3LFJ5</accession>
<proteinExistence type="predicted"/>
<dbReference type="STRING" id="1114924.SAMN05216258_1101"/>
<dbReference type="AlphaFoldDB" id="A0A1I3LFJ5"/>
<evidence type="ECO:0000256" key="1">
    <source>
        <dbReference type="SAM" id="MobiDB-lite"/>
    </source>
</evidence>
<feature type="compositionally biased region" description="Low complexity" evidence="1">
    <location>
        <begin position="175"/>
        <end position="195"/>
    </location>
</feature>
<evidence type="ECO:0000313" key="3">
    <source>
        <dbReference type="EMBL" id="SFI83532.1"/>
    </source>
</evidence>
<protein>
    <recommendedName>
        <fullName evidence="2">DUF7666 domain-containing protein</fullName>
    </recommendedName>
</protein>
<evidence type="ECO:0000259" key="2">
    <source>
        <dbReference type="Pfam" id="PF24703"/>
    </source>
</evidence>